<dbReference type="InterPro" id="IPR003593">
    <property type="entry name" value="AAA+_ATPase"/>
</dbReference>
<reference evidence="5 6" key="1">
    <citation type="journal article" date="2017" name="Genome Announc.">
        <title>Draft Genome Sequence of a Sporulating and Motile Strain of Lachnotalea glycerini Isolated from Water in Quebec City, Canada.</title>
        <authorList>
            <person name="Maheux A.F."/>
            <person name="Boudreau D.K."/>
            <person name="Berube E."/>
            <person name="Boissinot M."/>
            <person name="Raymond F."/>
            <person name="Brodeur S."/>
            <person name="Corbeil J."/>
            <person name="Isabel S."/>
            <person name="Omar R.F."/>
            <person name="Bergeron M.G."/>
        </authorList>
    </citation>
    <scope>NUCLEOTIDE SEQUENCE [LARGE SCALE GENOMIC DNA]</scope>
    <source>
        <strain evidence="5 6">CCRI-19302</strain>
    </source>
</reference>
<dbReference type="InterPro" id="IPR050763">
    <property type="entry name" value="ABC_transporter_ATP-binding"/>
</dbReference>
<dbReference type="GO" id="GO:0005524">
    <property type="term" value="F:ATP binding"/>
    <property type="evidence" value="ECO:0007669"/>
    <property type="project" value="UniProtKB-KW"/>
</dbReference>
<proteinExistence type="predicted"/>
<sequence length="356" mass="40980">MRCAKIMSEITVKNLEYIYKRVKNNNHKSLLRSIPILNLVLKRDFEKLKAVDNISFNINKGDVVAFIGPNGAGKSTTIKMLTGLLEPTSGEISINGFNLQKEKNKYLKNIGVVFGQRTQLWWELPVMDSFNLLKDIYEVDEQEFKDRMKWYNEIVNINKLLDIPVKNLSLGQRMLCEILASFLHKPSIIFLDEPTIGLDVSIKNKIRKFITVINKTYKTTIVITTHDSGDIEKLANKVILINKGSIAYDGTFLDFMKMYGNKKIIQIKPTFKLSNGLEEIKKMLSSFRNIDIYVESDWIIIKLDQNSDNISKIISILQLNKTFDDIIIKPATLEEVLVPMYYNYGGEKQYDKTENS</sequence>
<gene>
    <name evidence="5" type="ORF">CG710_006895</name>
</gene>
<dbReference type="SUPFAM" id="SSF52540">
    <property type="entry name" value="P-loop containing nucleoside triphosphate hydrolases"/>
    <property type="match status" value="1"/>
</dbReference>
<dbReference type="Pfam" id="PF00005">
    <property type="entry name" value="ABC_tran"/>
    <property type="match status" value="1"/>
</dbReference>
<evidence type="ECO:0000313" key="5">
    <source>
        <dbReference type="EMBL" id="RDY32020.1"/>
    </source>
</evidence>
<evidence type="ECO:0000256" key="2">
    <source>
        <dbReference type="ARBA" id="ARBA00022741"/>
    </source>
</evidence>
<dbReference type="PANTHER" id="PTHR42711:SF1">
    <property type="entry name" value="ABC-TRANSPORT PROTEIN, ATP-BINDING COMPONENT"/>
    <property type="match status" value="1"/>
</dbReference>
<dbReference type="Gene3D" id="3.40.50.300">
    <property type="entry name" value="P-loop containing nucleotide triphosphate hydrolases"/>
    <property type="match status" value="1"/>
</dbReference>
<name>A0A371JH09_9FIRM</name>
<comment type="caution">
    <text evidence="5">The sequence shown here is derived from an EMBL/GenBank/DDBJ whole genome shotgun (WGS) entry which is preliminary data.</text>
</comment>
<evidence type="ECO:0000256" key="3">
    <source>
        <dbReference type="ARBA" id="ARBA00022840"/>
    </source>
</evidence>
<feature type="domain" description="ABC transporter" evidence="4">
    <location>
        <begin position="34"/>
        <end position="268"/>
    </location>
</feature>
<keyword evidence="1" id="KW-0813">Transport</keyword>
<dbReference type="EMBL" id="NOKA02000007">
    <property type="protein sequence ID" value="RDY32020.1"/>
    <property type="molecule type" value="Genomic_DNA"/>
</dbReference>
<dbReference type="GO" id="GO:0016887">
    <property type="term" value="F:ATP hydrolysis activity"/>
    <property type="evidence" value="ECO:0007669"/>
    <property type="project" value="InterPro"/>
</dbReference>
<dbReference type="Proteomes" id="UP000216411">
    <property type="component" value="Unassembled WGS sequence"/>
</dbReference>
<dbReference type="AlphaFoldDB" id="A0A371JH09"/>
<organism evidence="5 6">
    <name type="scientific">Lachnotalea glycerini</name>
    <dbReference type="NCBI Taxonomy" id="1763509"/>
    <lineage>
        <taxon>Bacteria</taxon>
        <taxon>Bacillati</taxon>
        <taxon>Bacillota</taxon>
        <taxon>Clostridia</taxon>
        <taxon>Lachnospirales</taxon>
        <taxon>Lachnospiraceae</taxon>
        <taxon>Lachnotalea</taxon>
    </lineage>
</organism>
<evidence type="ECO:0000256" key="1">
    <source>
        <dbReference type="ARBA" id="ARBA00022448"/>
    </source>
</evidence>
<evidence type="ECO:0000259" key="4">
    <source>
        <dbReference type="PROSITE" id="PS50893"/>
    </source>
</evidence>
<keyword evidence="3 5" id="KW-0067">ATP-binding</keyword>
<accession>A0A371JH09</accession>
<dbReference type="OrthoDB" id="9804819at2"/>
<dbReference type="InterPro" id="IPR003439">
    <property type="entry name" value="ABC_transporter-like_ATP-bd"/>
</dbReference>
<dbReference type="InterPro" id="IPR027417">
    <property type="entry name" value="P-loop_NTPase"/>
</dbReference>
<evidence type="ECO:0000313" key="6">
    <source>
        <dbReference type="Proteomes" id="UP000216411"/>
    </source>
</evidence>
<keyword evidence="6" id="KW-1185">Reference proteome</keyword>
<dbReference type="PROSITE" id="PS50893">
    <property type="entry name" value="ABC_TRANSPORTER_2"/>
    <property type="match status" value="1"/>
</dbReference>
<protein>
    <submittedName>
        <fullName evidence="5">ATP-binding cassette domain-containing protein</fullName>
    </submittedName>
</protein>
<keyword evidence="2" id="KW-0547">Nucleotide-binding</keyword>
<dbReference type="SMART" id="SM00382">
    <property type="entry name" value="AAA"/>
    <property type="match status" value="1"/>
</dbReference>
<dbReference type="PANTHER" id="PTHR42711">
    <property type="entry name" value="ABC TRANSPORTER ATP-BINDING PROTEIN"/>
    <property type="match status" value="1"/>
</dbReference>